<reference evidence="1 2" key="1">
    <citation type="submission" date="2024-01" db="EMBL/GenBank/DDBJ databases">
        <title>Culturomics analysis of mouse respiratory tract.</title>
        <authorList>
            <person name="Phillips A.M."/>
            <person name="Collette N.M."/>
            <person name="Mageeney C.M."/>
            <person name="Sinha A."/>
            <person name="Hern K.E."/>
            <person name="Arkin A.P."/>
            <person name="Williams K.P."/>
            <person name="Branda S."/>
        </authorList>
    </citation>
    <scope>NUCLEOTIDE SEQUENCE [LARGE SCALE GENOMIC DNA]</scope>
    <source>
        <strain evidence="1 2">CP20</strain>
    </source>
</reference>
<evidence type="ECO:0000313" key="2">
    <source>
        <dbReference type="Proteomes" id="UP001341136"/>
    </source>
</evidence>
<keyword evidence="2" id="KW-1185">Reference proteome</keyword>
<accession>A0ABZ2CTW5</accession>
<name>A0ABZ2CTW5_9BACI</name>
<evidence type="ECO:0000313" key="1">
    <source>
        <dbReference type="EMBL" id="WWA30525.1"/>
    </source>
</evidence>
<gene>
    <name evidence="1" type="ORF">V5G21_01690</name>
</gene>
<organism evidence="1 2">
    <name type="scientific">Shouchella rhizosphaerae</name>
    <dbReference type="NCBI Taxonomy" id="866786"/>
    <lineage>
        <taxon>Bacteria</taxon>
        <taxon>Bacillati</taxon>
        <taxon>Bacillota</taxon>
        <taxon>Bacilli</taxon>
        <taxon>Bacillales</taxon>
        <taxon>Bacillaceae</taxon>
        <taxon>Shouchella</taxon>
    </lineage>
</organism>
<dbReference type="RefSeq" id="WP_011247420.1">
    <property type="nucleotide sequence ID" value="NZ_CP144921.1"/>
</dbReference>
<protein>
    <submittedName>
        <fullName evidence="1">Uncharacterized protein</fullName>
    </submittedName>
</protein>
<dbReference type="EMBL" id="CP144921">
    <property type="protein sequence ID" value="WWA30525.1"/>
    <property type="molecule type" value="Genomic_DNA"/>
</dbReference>
<proteinExistence type="predicted"/>
<dbReference type="Proteomes" id="UP001341136">
    <property type="component" value="Chromosome"/>
</dbReference>
<sequence>MGDNEPEVFELESLDSAPKEKVEIIHMQHMYYFSFHNCGELMELLERHCEVEILVCIDLSVIMKDEFIRIVADNHDYHFFKQQKRQLQYVQVRLEKEMIKESESFFEFIDVLAGMNDFIFIVINPKGELPHYLLNDKVRVDTSKDEKIYVFDYDGAGAFIFS</sequence>